<feature type="region of interest" description="Disordered" evidence="1">
    <location>
        <begin position="29"/>
        <end position="48"/>
    </location>
</feature>
<accession>A0A2G8SHJ4</accession>
<gene>
    <name evidence="2" type="ORF">GSI_04686</name>
</gene>
<name>A0A2G8SHJ4_9APHY</name>
<evidence type="ECO:0000256" key="1">
    <source>
        <dbReference type="SAM" id="MobiDB-lite"/>
    </source>
</evidence>
<keyword evidence="3" id="KW-1185">Reference proteome</keyword>
<reference evidence="2 3" key="1">
    <citation type="journal article" date="2015" name="Sci. Rep.">
        <title>Chromosome-level genome map provides insights into diverse defense mechanisms in the medicinal fungus Ganoderma sinense.</title>
        <authorList>
            <person name="Zhu Y."/>
            <person name="Xu J."/>
            <person name="Sun C."/>
            <person name="Zhou S."/>
            <person name="Xu H."/>
            <person name="Nelson D.R."/>
            <person name="Qian J."/>
            <person name="Song J."/>
            <person name="Luo H."/>
            <person name="Xiang L."/>
            <person name="Li Y."/>
            <person name="Xu Z."/>
            <person name="Ji A."/>
            <person name="Wang L."/>
            <person name="Lu S."/>
            <person name="Hayward A."/>
            <person name="Sun W."/>
            <person name="Li X."/>
            <person name="Schwartz D.C."/>
            <person name="Wang Y."/>
            <person name="Chen S."/>
        </authorList>
    </citation>
    <scope>NUCLEOTIDE SEQUENCE [LARGE SCALE GENOMIC DNA]</scope>
    <source>
        <strain evidence="2 3">ZZ0214-1</strain>
    </source>
</reference>
<comment type="caution">
    <text evidence="2">The sequence shown here is derived from an EMBL/GenBank/DDBJ whole genome shotgun (WGS) entry which is preliminary data.</text>
</comment>
<sequence length="455" mass="50764">MPDISDPGSTEAAESVVPQAEGATDLQDCDGYESLLDGGQVQVDSEPQGSIAPRAEIAAMLGLGLEDPSVFREVESDVARQFSALDLEELDAPLPHAAALEDLSLHHNDESPGYIPPRKTGIPTIDMSQIFVDRLRDNPSLEDSRLDSDTINHLLWEPPTELAKLSADDRLSIKLFLADTNGSEKIYKETRKAVLEHHPNDPILSHHSVKKKVAELTGIYPLTYDMCPKSCMAYTGPWEGLDRCKFCSEPRYDQDLLAQAKPVKKAHRMSDTYPIGPQVQARFRSPEGAQDMRHQQGEMGRIMRELEETEGELDRISDIIKGSDFWDAFQRGQISEDDLCLVFSMDDAQLYEHKASNVWIYIWILVDVSPGKRYKKKFILPGTIIPGPMKPKHADSFLFPGFHHVAALQCTGFWIWDAARKVKYVSRPWIVLGEADAVGAPDQTGYVAHHGKMGC</sequence>
<protein>
    <submittedName>
        <fullName evidence="2">Uncharacterized protein</fullName>
    </submittedName>
</protein>
<dbReference type="STRING" id="1077348.A0A2G8SHJ4"/>
<evidence type="ECO:0000313" key="3">
    <source>
        <dbReference type="Proteomes" id="UP000230002"/>
    </source>
</evidence>
<feature type="region of interest" description="Disordered" evidence="1">
    <location>
        <begin position="1"/>
        <end position="23"/>
    </location>
</feature>
<organism evidence="2 3">
    <name type="scientific">Ganoderma sinense ZZ0214-1</name>
    <dbReference type="NCBI Taxonomy" id="1077348"/>
    <lineage>
        <taxon>Eukaryota</taxon>
        <taxon>Fungi</taxon>
        <taxon>Dikarya</taxon>
        <taxon>Basidiomycota</taxon>
        <taxon>Agaricomycotina</taxon>
        <taxon>Agaricomycetes</taxon>
        <taxon>Polyporales</taxon>
        <taxon>Polyporaceae</taxon>
        <taxon>Ganoderma</taxon>
    </lineage>
</organism>
<dbReference type="AlphaFoldDB" id="A0A2G8SHJ4"/>
<evidence type="ECO:0000313" key="2">
    <source>
        <dbReference type="EMBL" id="PIL33236.1"/>
    </source>
</evidence>
<dbReference type="EMBL" id="AYKW01000008">
    <property type="protein sequence ID" value="PIL33236.1"/>
    <property type="molecule type" value="Genomic_DNA"/>
</dbReference>
<proteinExistence type="predicted"/>
<dbReference type="Proteomes" id="UP000230002">
    <property type="component" value="Unassembled WGS sequence"/>
</dbReference>
<dbReference type="OrthoDB" id="3261594at2759"/>